<keyword evidence="4" id="KW-1185">Reference proteome</keyword>
<feature type="domain" description="Pseudouridine synthase RsuA/RluA-like" evidence="2">
    <location>
        <begin position="158"/>
        <end position="246"/>
    </location>
</feature>
<dbReference type="SUPFAM" id="SSF55120">
    <property type="entry name" value="Pseudouridine synthase"/>
    <property type="match status" value="1"/>
</dbReference>
<sequence length="298" mass="32908">MKWLALLLYVVLVLRLSNVADLRLLPLTPLLRFPLVEVEEHLEALLCWSEPETAEAVVQHAIVTECRQGRIPYLVPTALVRAGPRSSAPAVIRCGFVRKFVSEVDPMRFPARGTSDEDDPMVARRLEGPLVGLRDEMGTRTSETLAGPEPALLHMGSVVAVAKPAGWEVWGGHHPRQLWQHLQAVEGLRHGILRDAEHGHGFVHRLDVPGSGLVLFACGYEAYYDLKLQLALGQLERRYTVLSHGLATSRNVTAHVHWKDRGPKGIRELPSVSGGRGKPCGTEIVLRAHGFKEGRVSD</sequence>
<accession>A0A1Q9DRE4</accession>
<comment type="caution">
    <text evidence="3">The sequence shown here is derived from an EMBL/GenBank/DDBJ whole genome shotgun (WGS) entry which is preliminary data.</text>
</comment>
<keyword evidence="1" id="KW-0732">Signal</keyword>
<dbReference type="InterPro" id="IPR006145">
    <property type="entry name" value="PsdUridine_synth_RsuA/RluA"/>
</dbReference>
<dbReference type="Gene3D" id="3.30.2350.10">
    <property type="entry name" value="Pseudouridine synthase"/>
    <property type="match status" value="1"/>
</dbReference>
<dbReference type="GO" id="GO:0003723">
    <property type="term" value="F:RNA binding"/>
    <property type="evidence" value="ECO:0007669"/>
    <property type="project" value="InterPro"/>
</dbReference>
<organism evidence="3 4">
    <name type="scientific">Symbiodinium microadriaticum</name>
    <name type="common">Dinoflagellate</name>
    <name type="synonym">Zooxanthella microadriatica</name>
    <dbReference type="NCBI Taxonomy" id="2951"/>
    <lineage>
        <taxon>Eukaryota</taxon>
        <taxon>Sar</taxon>
        <taxon>Alveolata</taxon>
        <taxon>Dinophyceae</taxon>
        <taxon>Suessiales</taxon>
        <taxon>Symbiodiniaceae</taxon>
        <taxon>Symbiodinium</taxon>
    </lineage>
</organism>
<proteinExistence type="predicted"/>
<evidence type="ECO:0000313" key="3">
    <source>
        <dbReference type="EMBL" id="OLP97742.1"/>
    </source>
</evidence>
<dbReference type="InterPro" id="IPR020103">
    <property type="entry name" value="PsdUridine_synth_cat_dom_sf"/>
</dbReference>
<dbReference type="OrthoDB" id="428658at2759"/>
<feature type="signal peptide" evidence="1">
    <location>
        <begin position="1"/>
        <end position="19"/>
    </location>
</feature>
<dbReference type="Pfam" id="PF00849">
    <property type="entry name" value="PseudoU_synth_2"/>
    <property type="match status" value="1"/>
</dbReference>
<dbReference type="Proteomes" id="UP000186817">
    <property type="component" value="Unassembled WGS sequence"/>
</dbReference>
<dbReference type="GO" id="GO:0001522">
    <property type="term" value="P:pseudouridine synthesis"/>
    <property type="evidence" value="ECO:0007669"/>
    <property type="project" value="InterPro"/>
</dbReference>
<dbReference type="EMBL" id="LSRX01000423">
    <property type="protein sequence ID" value="OLP97742.1"/>
    <property type="molecule type" value="Genomic_DNA"/>
</dbReference>
<gene>
    <name evidence="3" type="ORF">AK812_SmicGene19885</name>
</gene>
<dbReference type="GO" id="GO:0009982">
    <property type="term" value="F:pseudouridine synthase activity"/>
    <property type="evidence" value="ECO:0007669"/>
    <property type="project" value="InterPro"/>
</dbReference>
<name>A0A1Q9DRE4_SYMMI</name>
<dbReference type="AlphaFoldDB" id="A0A1Q9DRE4"/>
<feature type="chain" id="PRO_5013181055" description="Pseudouridine synthase RsuA/RluA-like domain-containing protein" evidence="1">
    <location>
        <begin position="20"/>
        <end position="298"/>
    </location>
</feature>
<protein>
    <recommendedName>
        <fullName evidence="2">Pseudouridine synthase RsuA/RluA-like domain-containing protein</fullName>
    </recommendedName>
</protein>
<evidence type="ECO:0000259" key="2">
    <source>
        <dbReference type="Pfam" id="PF00849"/>
    </source>
</evidence>
<evidence type="ECO:0000313" key="4">
    <source>
        <dbReference type="Proteomes" id="UP000186817"/>
    </source>
</evidence>
<evidence type="ECO:0000256" key="1">
    <source>
        <dbReference type="SAM" id="SignalP"/>
    </source>
</evidence>
<reference evidence="3 4" key="1">
    <citation type="submission" date="2016-02" db="EMBL/GenBank/DDBJ databases">
        <title>Genome analysis of coral dinoflagellate symbionts highlights evolutionary adaptations to a symbiotic lifestyle.</title>
        <authorList>
            <person name="Aranda M."/>
            <person name="Li Y."/>
            <person name="Liew Y.J."/>
            <person name="Baumgarten S."/>
            <person name="Simakov O."/>
            <person name="Wilson M."/>
            <person name="Piel J."/>
            <person name="Ashoor H."/>
            <person name="Bougouffa S."/>
            <person name="Bajic V.B."/>
            <person name="Ryu T."/>
            <person name="Ravasi T."/>
            <person name="Bayer T."/>
            <person name="Micklem G."/>
            <person name="Kim H."/>
            <person name="Bhak J."/>
            <person name="Lajeunesse T.C."/>
            <person name="Voolstra C.R."/>
        </authorList>
    </citation>
    <scope>NUCLEOTIDE SEQUENCE [LARGE SCALE GENOMIC DNA]</scope>
    <source>
        <strain evidence="3 4">CCMP2467</strain>
    </source>
</reference>